<keyword evidence="2" id="KW-1185">Reference proteome</keyword>
<accession>A0ABN6IVB8</accession>
<dbReference type="EMBL" id="AP024849">
    <property type="protein sequence ID" value="BCZ45972.1"/>
    <property type="molecule type" value="Genomic_DNA"/>
</dbReference>
<proteinExistence type="predicted"/>
<evidence type="ECO:0000313" key="2">
    <source>
        <dbReference type="Proteomes" id="UP000824633"/>
    </source>
</evidence>
<evidence type="ECO:0000313" key="1">
    <source>
        <dbReference type="EMBL" id="BCZ45972.1"/>
    </source>
</evidence>
<protein>
    <submittedName>
        <fullName evidence="1">Uncharacterized protein</fullName>
    </submittedName>
</protein>
<dbReference type="Proteomes" id="UP000824633">
    <property type="component" value="Chromosome"/>
</dbReference>
<reference evidence="2" key="1">
    <citation type="submission" date="2021-07" db="EMBL/GenBank/DDBJ databases">
        <title>Complete genome sequencing of a Clostridium isolate.</title>
        <authorList>
            <person name="Ueki A."/>
            <person name="Tonouchi A."/>
        </authorList>
    </citation>
    <scope>NUCLEOTIDE SEQUENCE [LARGE SCALE GENOMIC DNA]</scope>
    <source>
        <strain evidence="2">C5S11</strain>
    </source>
</reference>
<gene>
    <name evidence="1" type="ORF">psyc5s11_20390</name>
</gene>
<organism evidence="1 2">
    <name type="scientific">Clostridium gelidum</name>
    <dbReference type="NCBI Taxonomy" id="704125"/>
    <lineage>
        <taxon>Bacteria</taxon>
        <taxon>Bacillati</taxon>
        <taxon>Bacillota</taxon>
        <taxon>Clostridia</taxon>
        <taxon>Eubacteriales</taxon>
        <taxon>Clostridiaceae</taxon>
        <taxon>Clostridium</taxon>
    </lineage>
</organism>
<name>A0ABN6IVB8_9CLOT</name>
<sequence>MQIHHMIKNDDLKLLINWNLKEFNYEPIYREANNIICRVFTNDYKEIIMKQVLEMVSGFNQIKLDITRGYYKYIGSGSGRQVFDMENGYVIKVAKNKAGIAQNKAEYKISFDDNSDLFAKVMKISDDFKLLIMQKADKIYNILSVWTYFHVTSKREMFNSKELQNIKKRYNLLLGDFARKSSWGMINGRPVIIDYGFTREVKNKYY</sequence>